<gene>
    <name evidence="2" type="ORF">E2626_16490</name>
</gene>
<evidence type="ECO:0000256" key="1">
    <source>
        <dbReference type="SAM" id="Phobius"/>
    </source>
</evidence>
<proteinExistence type="predicted"/>
<dbReference type="Proteomes" id="UP000297776">
    <property type="component" value="Unassembled WGS sequence"/>
</dbReference>
<dbReference type="EMBL" id="SORX01000017">
    <property type="protein sequence ID" value="TFD97530.1"/>
    <property type="molecule type" value="Genomic_DNA"/>
</dbReference>
<feature type="transmembrane region" description="Helical" evidence="1">
    <location>
        <begin position="14"/>
        <end position="36"/>
    </location>
</feature>
<dbReference type="NCBIfam" id="NF041013">
    <property type="entry name" value="T4P_ComGE"/>
    <property type="match status" value="1"/>
</dbReference>
<keyword evidence="1" id="KW-1133">Transmembrane helix</keyword>
<protein>
    <submittedName>
        <fullName evidence="2">Type II secretion system protein</fullName>
    </submittedName>
</protein>
<dbReference type="AlphaFoldDB" id="A0A4Y8L906"/>
<accession>A0A4Y8L906</accession>
<name>A0A4Y8L906_9BACL</name>
<dbReference type="OrthoDB" id="2454546at2"/>
<keyword evidence="1" id="KW-0472">Membrane</keyword>
<keyword evidence="3" id="KW-1185">Reference proteome</keyword>
<dbReference type="RefSeq" id="WP_134383195.1">
    <property type="nucleotide sequence ID" value="NZ_SORX01000017.1"/>
</dbReference>
<evidence type="ECO:0000313" key="2">
    <source>
        <dbReference type="EMBL" id="TFD97530.1"/>
    </source>
</evidence>
<evidence type="ECO:0000313" key="3">
    <source>
        <dbReference type="Proteomes" id="UP000297776"/>
    </source>
</evidence>
<keyword evidence="1" id="KW-0812">Transmembrane</keyword>
<comment type="caution">
    <text evidence="2">The sequence shown here is derived from an EMBL/GenBank/DDBJ whole genome shotgun (WGS) entry which is preliminary data.</text>
</comment>
<dbReference type="InterPro" id="IPR053468">
    <property type="entry name" value="ComGE-like"/>
</dbReference>
<sequence length="98" mass="11079">MWKNHKGFTLVESILSLGICITFCLLILPLIVTIVVKADEAEERSIMYGIAYEQMKIYQVKGTVESSVVKEGGEYLIEFRPDTMCVSNEDSVRVCVQK</sequence>
<organism evidence="2 3">
    <name type="scientific">Jeotgalibacillus salarius</name>
    <dbReference type="NCBI Taxonomy" id="546023"/>
    <lineage>
        <taxon>Bacteria</taxon>
        <taxon>Bacillati</taxon>
        <taxon>Bacillota</taxon>
        <taxon>Bacilli</taxon>
        <taxon>Bacillales</taxon>
        <taxon>Caryophanaceae</taxon>
        <taxon>Jeotgalibacillus</taxon>
    </lineage>
</organism>
<reference evidence="2 3" key="1">
    <citation type="submission" date="2019-03" db="EMBL/GenBank/DDBJ databases">
        <authorList>
            <person name="Yang Y."/>
        </authorList>
    </citation>
    <scope>NUCLEOTIDE SEQUENCE [LARGE SCALE GENOMIC DNA]</scope>
    <source>
        <strain evidence="2 3">ASL-1</strain>
    </source>
</reference>